<dbReference type="InterPro" id="IPR007487">
    <property type="entry name" value="ABC_transpt-TYRBP-like"/>
</dbReference>
<reference evidence="1" key="2">
    <citation type="submission" date="2021-08" db="EMBL/GenBank/DDBJ databases">
        <authorList>
            <person name="Tani A."/>
            <person name="Ola A."/>
            <person name="Ogura Y."/>
            <person name="Katsura K."/>
            <person name="Hayashi T."/>
        </authorList>
    </citation>
    <scope>NUCLEOTIDE SEQUENCE</scope>
    <source>
        <strain evidence="1">KCTC 52305</strain>
    </source>
</reference>
<keyword evidence="2" id="KW-1185">Reference proteome</keyword>
<dbReference type="Proteomes" id="UP001055167">
    <property type="component" value="Unassembled WGS sequence"/>
</dbReference>
<dbReference type="PANTHER" id="PTHR35271">
    <property type="entry name" value="ABC TRANSPORTER, SUBSTRATE-BINDING LIPOPROTEIN-RELATED"/>
    <property type="match status" value="1"/>
</dbReference>
<gene>
    <name evidence="1" type="ORF">OPKNFCMD_3550</name>
</gene>
<name>A0ABQ4R053_9HYPH</name>
<reference evidence="1" key="1">
    <citation type="journal article" date="2021" name="Front. Microbiol.">
        <title>Comprehensive Comparative Genomics and Phenotyping of Methylobacterium Species.</title>
        <authorList>
            <person name="Alessa O."/>
            <person name="Ogura Y."/>
            <person name="Fujitani Y."/>
            <person name="Takami H."/>
            <person name="Hayashi T."/>
            <person name="Sahin N."/>
            <person name="Tani A."/>
        </authorList>
    </citation>
    <scope>NUCLEOTIDE SEQUENCE</scope>
    <source>
        <strain evidence="1">KCTC 52305</strain>
    </source>
</reference>
<dbReference type="CDD" id="cd06325">
    <property type="entry name" value="PBP1_ABC_unchar_transporter"/>
    <property type="match status" value="1"/>
</dbReference>
<dbReference type="EMBL" id="BPQH01000010">
    <property type="protein sequence ID" value="GJD50804.1"/>
    <property type="molecule type" value="Genomic_DNA"/>
</dbReference>
<evidence type="ECO:0000313" key="2">
    <source>
        <dbReference type="Proteomes" id="UP001055167"/>
    </source>
</evidence>
<protein>
    <recommendedName>
        <fullName evidence="3">ABC transporter substrate-binding protein</fullName>
    </recommendedName>
</protein>
<evidence type="ECO:0000313" key="1">
    <source>
        <dbReference type="EMBL" id="GJD50804.1"/>
    </source>
</evidence>
<sequence>MRQSHFRTRYRNGAGMSRRRIFLALLGMAPLVSLPALAQTRPIPKIGVLWHAATPEDEAVYAEPLKKSFSDLGYVENRDLIFIETYASEQYEKFIVNAAQLVKSNVGVIIAVTGPAATAAQRATTTIPIVFLIVPDPVGRNFAKSLSRLGGNLTGLSTAAVDLSSKRLEQLKAAIPGLTRVGLFVNAKDPPMSHAVEERTRSAATALNVAVEVTRIEAPQELNSAFTRVRSSEIPAVVFMQDPLFFNERQQIAKLGLSHGVATMVANGLMVCEGCLISYGPNFPAQFRRVASFVDKILKGQSPSEIPMRSLHALNLS</sequence>
<dbReference type="PANTHER" id="PTHR35271:SF1">
    <property type="entry name" value="ABC TRANSPORTER, SUBSTRATE-BINDING LIPOPROTEIN"/>
    <property type="match status" value="1"/>
</dbReference>
<proteinExistence type="predicted"/>
<accession>A0ABQ4R053</accession>
<dbReference type="Pfam" id="PF04392">
    <property type="entry name" value="ABC_sub_bind"/>
    <property type="match status" value="1"/>
</dbReference>
<dbReference type="Gene3D" id="3.40.50.2300">
    <property type="match status" value="2"/>
</dbReference>
<evidence type="ECO:0008006" key="3">
    <source>
        <dbReference type="Google" id="ProtNLM"/>
    </source>
</evidence>
<comment type="caution">
    <text evidence="1">The sequence shown here is derived from an EMBL/GenBank/DDBJ whole genome shotgun (WGS) entry which is preliminary data.</text>
</comment>
<organism evidence="1 2">
    <name type="scientific">Methylobacterium crusticola</name>
    <dbReference type="NCBI Taxonomy" id="1697972"/>
    <lineage>
        <taxon>Bacteria</taxon>
        <taxon>Pseudomonadati</taxon>
        <taxon>Pseudomonadota</taxon>
        <taxon>Alphaproteobacteria</taxon>
        <taxon>Hyphomicrobiales</taxon>
        <taxon>Methylobacteriaceae</taxon>
        <taxon>Methylobacterium</taxon>
    </lineage>
</organism>